<dbReference type="EMBL" id="JAIWYP010000004">
    <property type="protein sequence ID" value="KAH3832584.1"/>
    <property type="molecule type" value="Genomic_DNA"/>
</dbReference>
<organism evidence="1 2">
    <name type="scientific">Dreissena polymorpha</name>
    <name type="common">Zebra mussel</name>
    <name type="synonym">Mytilus polymorpha</name>
    <dbReference type="NCBI Taxonomy" id="45954"/>
    <lineage>
        <taxon>Eukaryota</taxon>
        <taxon>Metazoa</taxon>
        <taxon>Spiralia</taxon>
        <taxon>Lophotrochozoa</taxon>
        <taxon>Mollusca</taxon>
        <taxon>Bivalvia</taxon>
        <taxon>Autobranchia</taxon>
        <taxon>Heteroconchia</taxon>
        <taxon>Euheterodonta</taxon>
        <taxon>Imparidentia</taxon>
        <taxon>Neoheterodontei</taxon>
        <taxon>Myida</taxon>
        <taxon>Dreissenoidea</taxon>
        <taxon>Dreissenidae</taxon>
        <taxon>Dreissena</taxon>
    </lineage>
</organism>
<comment type="caution">
    <text evidence="1">The sequence shown here is derived from an EMBL/GenBank/DDBJ whole genome shotgun (WGS) entry which is preliminary data.</text>
</comment>
<evidence type="ECO:0000313" key="2">
    <source>
        <dbReference type="Proteomes" id="UP000828390"/>
    </source>
</evidence>
<name>A0A9D4K415_DREPO</name>
<sequence>MLEVSQKFAEKSRLMVDRVLVDPKVGNIPIRISNFGKEPQTIYENTETAVYEPVAVVKSQCSDSSFSESSVVTEHLQELYDRSSQNLKEDQKPN</sequence>
<reference evidence="1" key="2">
    <citation type="submission" date="2020-11" db="EMBL/GenBank/DDBJ databases">
        <authorList>
            <person name="McCartney M.A."/>
            <person name="Auch B."/>
            <person name="Kono T."/>
            <person name="Mallez S."/>
            <person name="Becker A."/>
            <person name="Gohl D.M."/>
            <person name="Silverstein K.A.T."/>
            <person name="Koren S."/>
            <person name="Bechman K.B."/>
            <person name="Herman A."/>
            <person name="Abrahante J.E."/>
            <person name="Garbe J."/>
        </authorList>
    </citation>
    <scope>NUCLEOTIDE SEQUENCE</scope>
    <source>
        <strain evidence="1">Duluth1</strain>
        <tissue evidence="1">Whole animal</tissue>
    </source>
</reference>
<reference evidence="1" key="1">
    <citation type="journal article" date="2019" name="bioRxiv">
        <title>The Genome of the Zebra Mussel, Dreissena polymorpha: A Resource for Invasive Species Research.</title>
        <authorList>
            <person name="McCartney M.A."/>
            <person name="Auch B."/>
            <person name="Kono T."/>
            <person name="Mallez S."/>
            <person name="Zhang Y."/>
            <person name="Obille A."/>
            <person name="Becker A."/>
            <person name="Abrahante J.E."/>
            <person name="Garbe J."/>
            <person name="Badalamenti J.P."/>
            <person name="Herman A."/>
            <person name="Mangelson H."/>
            <person name="Liachko I."/>
            <person name="Sullivan S."/>
            <person name="Sone E.D."/>
            <person name="Koren S."/>
            <person name="Silverstein K.A.T."/>
            <person name="Beckman K.B."/>
            <person name="Gohl D.M."/>
        </authorList>
    </citation>
    <scope>NUCLEOTIDE SEQUENCE</scope>
    <source>
        <strain evidence="1">Duluth1</strain>
        <tissue evidence="1">Whole animal</tissue>
    </source>
</reference>
<dbReference type="AlphaFoldDB" id="A0A9D4K415"/>
<protein>
    <submittedName>
        <fullName evidence="1">Uncharacterized protein</fullName>
    </submittedName>
</protein>
<proteinExistence type="predicted"/>
<accession>A0A9D4K415</accession>
<gene>
    <name evidence="1" type="ORF">DPMN_105876</name>
</gene>
<dbReference type="Proteomes" id="UP000828390">
    <property type="component" value="Unassembled WGS sequence"/>
</dbReference>
<keyword evidence="2" id="KW-1185">Reference proteome</keyword>
<evidence type="ECO:0000313" key="1">
    <source>
        <dbReference type="EMBL" id="KAH3832584.1"/>
    </source>
</evidence>